<feature type="chain" id="PRO_5028993981" description="Secreted protein" evidence="2">
    <location>
        <begin position="25"/>
        <end position="202"/>
    </location>
</feature>
<dbReference type="EMBL" id="JAADJZ010000005">
    <property type="protein sequence ID" value="KAF2874728.1"/>
    <property type="molecule type" value="Genomic_DNA"/>
</dbReference>
<evidence type="ECO:0000313" key="3">
    <source>
        <dbReference type="EMBL" id="KAF2874728.1"/>
    </source>
</evidence>
<dbReference type="AlphaFoldDB" id="A0A7C8IAR1"/>
<feature type="non-terminal residue" evidence="3">
    <location>
        <position position="202"/>
    </location>
</feature>
<evidence type="ECO:0008006" key="5">
    <source>
        <dbReference type="Google" id="ProtNLM"/>
    </source>
</evidence>
<name>A0A7C8IAR1_9PLEO</name>
<feature type="signal peptide" evidence="2">
    <location>
        <begin position="1"/>
        <end position="24"/>
    </location>
</feature>
<feature type="region of interest" description="Disordered" evidence="1">
    <location>
        <begin position="40"/>
        <end position="92"/>
    </location>
</feature>
<gene>
    <name evidence="3" type="ORF">BDV95DRAFT_656282</name>
</gene>
<evidence type="ECO:0000256" key="2">
    <source>
        <dbReference type="SAM" id="SignalP"/>
    </source>
</evidence>
<accession>A0A7C8IAR1</accession>
<sequence length="202" mass="22487">MAFPSRRGAAVAAWCFAGCGAVIGHGGTPAPAENRPRRRFVEWTPNPHPSPSTCPLRCTRPQPRSEQSEDRPGLAAGRRRAAGQPERSKRGRHVVAVYEPLSPLHLGRSHPHHWTERLALQTACHRSSRPEDRSTAWRLRAIYTGLPPALAPILLSISLPFTSAFLPSSLHLRLSSLTEERPLHFYQHLWISVRVIAHLIPS</sequence>
<dbReference type="Proteomes" id="UP000481861">
    <property type="component" value="Unassembled WGS sequence"/>
</dbReference>
<keyword evidence="4" id="KW-1185">Reference proteome</keyword>
<reference evidence="3 4" key="1">
    <citation type="submission" date="2020-01" db="EMBL/GenBank/DDBJ databases">
        <authorList>
            <consortium name="DOE Joint Genome Institute"/>
            <person name="Haridas S."/>
            <person name="Albert R."/>
            <person name="Binder M."/>
            <person name="Bloem J."/>
            <person name="Labutti K."/>
            <person name="Salamov A."/>
            <person name="Andreopoulos B."/>
            <person name="Baker S.E."/>
            <person name="Barry K."/>
            <person name="Bills G."/>
            <person name="Bluhm B.H."/>
            <person name="Cannon C."/>
            <person name="Castanera R."/>
            <person name="Culley D.E."/>
            <person name="Daum C."/>
            <person name="Ezra D."/>
            <person name="Gonzalez J.B."/>
            <person name="Henrissat B."/>
            <person name="Kuo A."/>
            <person name="Liang C."/>
            <person name="Lipzen A."/>
            <person name="Lutzoni F."/>
            <person name="Magnuson J."/>
            <person name="Mondo S."/>
            <person name="Nolan M."/>
            <person name="Ohm R."/>
            <person name="Pangilinan J."/>
            <person name="Park H.-J.H."/>
            <person name="Ramirez L."/>
            <person name="Alfaro M."/>
            <person name="Sun H."/>
            <person name="Tritt A."/>
            <person name="Yoshinaga Y."/>
            <person name="Zwiers L.-H.L."/>
            <person name="Turgeon B.G."/>
            <person name="Goodwin S.B."/>
            <person name="Spatafora J.W."/>
            <person name="Crous P.W."/>
            <person name="Grigoriev I.V."/>
        </authorList>
    </citation>
    <scope>NUCLEOTIDE SEQUENCE [LARGE SCALE GENOMIC DNA]</scope>
    <source>
        <strain evidence="3 4">CBS 611.86</strain>
    </source>
</reference>
<comment type="caution">
    <text evidence="3">The sequence shown here is derived from an EMBL/GenBank/DDBJ whole genome shotgun (WGS) entry which is preliminary data.</text>
</comment>
<evidence type="ECO:0000256" key="1">
    <source>
        <dbReference type="SAM" id="MobiDB-lite"/>
    </source>
</evidence>
<proteinExistence type="predicted"/>
<feature type="non-terminal residue" evidence="3">
    <location>
        <position position="1"/>
    </location>
</feature>
<keyword evidence="2" id="KW-0732">Signal</keyword>
<organism evidence="3 4">
    <name type="scientific">Massariosphaeria phaeospora</name>
    <dbReference type="NCBI Taxonomy" id="100035"/>
    <lineage>
        <taxon>Eukaryota</taxon>
        <taxon>Fungi</taxon>
        <taxon>Dikarya</taxon>
        <taxon>Ascomycota</taxon>
        <taxon>Pezizomycotina</taxon>
        <taxon>Dothideomycetes</taxon>
        <taxon>Pleosporomycetidae</taxon>
        <taxon>Pleosporales</taxon>
        <taxon>Pleosporales incertae sedis</taxon>
        <taxon>Massariosphaeria</taxon>
    </lineage>
</organism>
<evidence type="ECO:0000313" key="4">
    <source>
        <dbReference type="Proteomes" id="UP000481861"/>
    </source>
</evidence>
<protein>
    <recommendedName>
        <fullName evidence="5">Secreted protein</fullName>
    </recommendedName>
</protein>